<evidence type="ECO:0000256" key="6">
    <source>
        <dbReference type="ARBA" id="ARBA00023001"/>
    </source>
</evidence>
<comment type="catalytic activity">
    <reaction evidence="1">
        <text>Endohydrolysis of (1-&gt;4)-beta-D-glucosidic linkages in cellulose, lichenin and cereal beta-D-glucans.</text>
        <dbReference type="EC" id="3.2.1.4"/>
    </reaction>
</comment>
<dbReference type="Proteomes" id="UP000250140">
    <property type="component" value="Unassembled WGS sequence"/>
</dbReference>
<name>A0A8E2ET07_9PEZI</name>
<proteinExistence type="inferred from homology"/>
<evidence type="ECO:0000313" key="15">
    <source>
        <dbReference type="EMBL" id="OCL04133.1"/>
    </source>
</evidence>
<evidence type="ECO:0000256" key="4">
    <source>
        <dbReference type="ARBA" id="ARBA00022729"/>
    </source>
</evidence>
<gene>
    <name evidence="15" type="ORF">AOQ84DRAFT_226381</name>
</gene>
<keyword evidence="5 13" id="KW-0378">Hydrolase</keyword>
<dbReference type="PANTHER" id="PTHR34142:SF5">
    <property type="entry name" value="CBM1 DOMAIN-CONTAINING PROTEIN"/>
    <property type="match status" value="1"/>
</dbReference>
<comment type="function">
    <text evidence="11">Endoglucanase (EG) that cleaves the internal beta-1,4-glucosidic bonds in cellulose. The degradation of cellulose involves an interplay between different cellulolytic enzymes. Hydrolysis starts with EGs, which cut internal glycosidic linkages to reduce the polymerization degree of the substrate and creates new chain ends for exocellobiohydrolases (CBHs). The CBH release the disaccharide cellobiose from the non-reducing end of the cellulose polymer chain. Finally, beta-1,4-glucosidases hydrolyze the cellobiose and other short cello-oligosaccharides into glucose units.</text>
</comment>
<dbReference type="InterPro" id="IPR018087">
    <property type="entry name" value="Glyco_hydro_5_CS"/>
</dbReference>
<evidence type="ECO:0000256" key="7">
    <source>
        <dbReference type="ARBA" id="ARBA00023277"/>
    </source>
</evidence>
<keyword evidence="8" id="KW-0873">Pyrrolidone carboxylic acid</keyword>
<evidence type="ECO:0000256" key="9">
    <source>
        <dbReference type="ARBA" id="ARBA00023295"/>
    </source>
</evidence>
<keyword evidence="9 13" id="KW-0326">Glycosidase</keyword>
<evidence type="ECO:0000256" key="8">
    <source>
        <dbReference type="ARBA" id="ARBA00023283"/>
    </source>
</evidence>
<evidence type="ECO:0000256" key="2">
    <source>
        <dbReference type="ARBA" id="ARBA00005641"/>
    </source>
</evidence>
<feature type="domain" description="Glycoside hydrolase family 5" evidence="14">
    <location>
        <begin position="121"/>
        <end position="373"/>
    </location>
</feature>
<dbReference type="FunFam" id="3.20.20.80:FF:000124">
    <property type="entry name" value="Exported cellulase"/>
    <property type="match status" value="1"/>
</dbReference>
<keyword evidence="10" id="KW-0624">Polysaccharide degradation</keyword>
<keyword evidence="6" id="KW-0136">Cellulose degradation</keyword>
<dbReference type="EC" id="3.2.1.4" evidence="3"/>
<evidence type="ECO:0000259" key="14">
    <source>
        <dbReference type="Pfam" id="PF00150"/>
    </source>
</evidence>
<dbReference type="PROSITE" id="PS00659">
    <property type="entry name" value="GLYCOSYL_HYDROL_F5"/>
    <property type="match status" value="1"/>
</dbReference>
<dbReference type="GO" id="GO:0030245">
    <property type="term" value="P:cellulose catabolic process"/>
    <property type="evidence" value="ECO:0007669"/>
    <property type="project" value="UniProtKB-KW"/>
</dbReference>
<dbReference type="Pfam" id="PF00150">
    <property type="entry name" value="Cellulase"/>
    <property type="match status" value="1"/>
</dbReference>
<reference evidence="15 16" key="1">
    <citation type="journal article" date="2016" name="Nat. Commun.">
        <title>Ectomycorrhizal ecology is imprinted in the genome of the dominant symbiotic fungus Cenococcum geophilum.</title>
        <authorList>
            <consortium name="DOE Joint Genome Institute"/>
            <person name="Peter M."/>
            <person name="Kohler A."/>
            <person name="Ohm R.A."/>
            <person name="Kuo A."/>
            <person name="Krutzmann J."/>
            <person name="Morin E."/>
            <person name="Arend M."/>
            <person name="Barry K.W."/>
            <person name="Binder M."/>
            <person name="Choi C."/>
            <person name="Clum A."/>
            <person name="Copeland A."/>
            <person name="Grisel N."/>
            <person name="Haridas S."/>
            <person name="Kipfer T."/>
            <person name="LaButti K."/>
            <person name="Lindquist E."/>
            <person name="Lipzen A."/>
            <person name="Maire R."/>
            <person name="Meier B."/>
            <person name="Mihaltcheva S."/>
            <person name="Molinier V."/>
            <person name="Murat C."/>
            <person name="Poggeler S."/>
            <person name="Quandt C.A."/>
            <person name="Sperisen C."/>
            <person name="Tritt A."/>
            <person name="Tisserant E."/>
            <person name="Crous P.W."/>
            <person name="Henrissat B."/>
            <person name="Nehls U."/>
            <person name="Egli S."/>
            <person name="Spatafora J.W."/>
            <person name="Grigoriev I.V."/>
            <person name="Martin F.M."/>
        </authorList>
    </citation>
    <scope>NUCLEOTIDE SEQUENCE [LARGE SCALE GENOMIC DNA]</scope>
    <source>
        <strain evidence="15 16">CBS 207.34</strain>
    </source>
</reference>
<evidence type="ECO:0000256" key="10">
    <source>
        <dbReference type="ARBA" id="ARBA00023326"/>
    </source>
</evidence>
<organism evidence="15 16">
    <name type="scientific">Glonium stellatum</name>
    <dbReference type="NCBI Taxonomy" id="574774"/>
    <lineage>
        <taxon>Eukaryota</taxon>
        <taxon>Fungi</taxon>
        <taxon>Dikarya</taxon>
        <taxon>Ascomycota</taxon>
        <taxon>Pezizomycotina</taxon>
        <taxon>Dothideomycetes</taxon>
        <taxon>Pleosporomycetidae</taxon>
        <taxon>Gloniales</taxon>
        <taxon>Gloniaceae</taxon>
        <taxon>Glonium</taxon>
    </lineage>
</organism>
<evidence type="ECO:0000256" key="1">
    <source>
        <dbReference type="ARBA" id="ARBA00000966"/>
    </source>
</evidence>
<evidence type="ECO:0000256" key="11">
    <source>
        <dbReference type="ARBA" id="ARBA00059691"/>
    </source>
</evidence>
<keyword evidence="16" id="KW-1185">Reference proteome</keyword>
<dbReference type="SUPFAM" id="SSF51445">
    <property type="entry name" value="(Trans)glycosidases"/>
    <property type="match status" value="1"/>
</dbReference>
<evidence type="ECO:0000256" key="3">
    <source>
        <dbReference type="ARBA" id="ARBA00012601"/>
    </source>
</evidence>
<evidence type="ECO:0000256" key="13">
    <source>
        <dbReference type="RuleBase" id="RU361153"/>
    </source>
</evidence>
<dbReference type="PANTHER" id="PTHR34142">
    <property type="entry name" value="ENDO-BETA-1,4-GLUCANASE A"/>
    <property type="match status" value="1"/>
</dbReference>
<accession>A0A8E2ET07</accession>
<dbReference type="InterPro" id="IPR001547">
    <property type="entry name" value="Glyco_hydro_5"/>
</dbReference>
<evidence type="ECO:0000256" key="5">
    <source>
        <dbReference type="ARBA" id="ARBA00022801"/>
    </source>
</evidence>
<protein>
    <recommendedName>
        <fullName evidence="12">Endoglucanase EG-II</fullName>
        <ecNumber evidence="3">3.2.1.4</ecNumber>
    </recommendedName>
</protein>
<dbReference type="Gene3D" id="3.20.20.80">
    <property type="entry name" value="Glycosidases"/>
    <property type="match status" value="1"/>
</dbReference>
<dbReference type="EMBL" id="KV750597">
    <property type="protein sequence ID" value="OCL04133.1"/>
    <property type="molecule type" value="Genomic_DNA"/>
</dbReference>
<keyword evidence="4" id="KW-0732">Signal</keyword>
<evidence type="ECO:0000256" key="12">
    <source>
        <dbReference type="ARBA" id="ARBA00074271"/>
    </source>
</evidence>
<dbReference type="AlphaFoldDB" id="A0A8E2ET07"/>
<dbReference type="GO" id="GO:0008810">
    <property type="term" value="F:cellulase activity"/>
    <property type="evidence" value="ECO:0007669"/>
    <property type="project" value="UniProtKB-EC"/>
</dbReference>
<keyword evidence="7" id="KW-0119">Carbohydrate metabolism</keyword>
<evidence type="ECO:0000313" key="16">
    <source>
        <dbReference type="Proteomes" id="UP000250140"/>
    </source>
</evidence>
<dbReference type="OrthoDB" id="5823761at2759"/>
<comment type="similarity">
    <text evidence="2 13">Belongs to the glycosyl hydrolase 5 (cellulase A) family.</text>
</comment>
<sequence length="409" mass="43689">MKVSVGIVVMKAIMVPQDLQPAHSQCGQNSLSRPCQRIYKSRYSSIIPGHSVSARSILASSNHFQYATPSSSITSPNPTIHTTPAAPKVFYAGTNIAGFDFGCDTSGICPLGSITPPGQHGIDQMTHFVSSDNLNTFRLPVSWQYLVADTLGGPINSENFAAYDELVQGCIAAGAALCIIDIHNYARWNGGIVGQGGPSDNDFIGLWSQLAAVYNDTEQIAFGIMNEPHDLSLGTWAETLQAVVNAIRSAGANSNIILLPGSGYCAAGGFLDDSAAFLKGIQNPDGGTEGLVFDVHQYLDFDHSGRHAECVSDMIDAVFRPLAGWLRENGRMAFLSETGGGSDDPSCLRYVCSMVQFLNQNNDVYLGFTGWGAGSFSTGYVLSQTPYLTTGSGMTDQPLVKQCIIPDFR</sequence>
<dbReference type="InterPro" id="IPR017853">
    <property type="entry name" value="GH"/>
</dbReference>